<evidence type="ECO:0000313" key="2">
    <source>
        <dbReference type="EMBL" id="CAD6239094.1"/>
    </source>
</evidence>
<sequence length="302" mass="31816">MQLHLPLLVQAPKLPQKKPLDLQSEGKVQRATQPLLFATAESSDHRIKLTCPRWNCKNSVRLGLSGGFSTSELPLSGHVTIQSGKVPRLGCPSVTLAPVSPASPSLAPGSSESPGESKLYHRTREALVWSLTTRLPLPRSTAAAAGGGAPGVSPATGEHQRVDPASVMHTLPAKTSSAAAERSEMTTLSPTQNVGLVLGILLKRTPKKWWMPAPGAKNPSSKSPFLDTSVWFPEMPAPGRMMSVAEAATASRRKKTRKVGGVHPRGPNAAGASRGEGSGQSPPQATRCPSHCGRKPGEERAE</sequence>
<comment type="caution">
    <text evidence="2">The sequence shown here is derived from an EMBL/GenBank/DDBJ whole genome shotgun (WGS) entry which is preliminary data.</text>
</comment>
<dbReference type="EMBL" id="CAJGYO010000006">
    <property type="protein sequence ID" value="CAD6239094.1"/>
    <property type="molecule type" value="Genomic_DNA"/>
</dbReference>
<feature type="compositionally biased region" description="Low complexity" evidence="1">
    <location>
        <begin position="100"/>
        <end position="117"/>
    </location>
</feature>
<reference evidence="2" key="1">
    <citation type="submission" date="2020-10" db="EMBL/GenBank/DDBJ databases">
        <authorList>
            <person name="Han B."/>
            <person name="Lu T."/>
            <person name="Zhao Q."/>
            <person name="Huang X."/>
            <person name="Zhao Y."/>
        </authorList>
    </citation>
    <scope>NUCLEOTIDE SEQUENCE</scope>
</reference>
<name>A0A811PE11_9POAL</name>
<feature type="region of interest" description="Disordered" evidence="1">
    <location>
        <begin position="140"/>
        <end position="159"/>
    </location>
</feature>
<evidence type="ECO:0000256" key="1">
    <source>
        <dbReference type="SAM" id="MobiDB-lite"/>
    </source>
</evidence>
<feature type="region of interest" description="Disordered" evidence="1">
    <location>
        <begin position="100"/>
        <end position="119"/>
    </location>
</feature>
<keyword evidence="3" id="KW-1185">Reference proteome</keyword>
<dbReference type="AlphaFoldDB" id="A0A811PE11"/>
<organism evidence="2 3">
    <name type="scientific">Miscanthus lutarioriparius</name>
    <dbReference type="NCBI Taxonomy" id="422564"/>
    <lineage>
        <taxon>Eukaryota</taxon>
        <taxon>Viridiplantae</taxon>
        <taxon>Streptophyta</taxon>
        <taxon>Embryophyta</taxon>
        <taxon>Tracheophyta</taxon>
        <taxon>Spermatophyta</taxon>
        <taxon>Magnoliopsida</taxon>
        <taxon>Liliopsida</taxon>
        <taxon>Poales</taxon>
        <taxon>Poaceae</taxon>
        <taxon>PACMAD clade</taxon>
        <taxon>Panicoideae</taxon>
        <taxon>Andropogonodae</taxon>
        <taxon>Andropogoneae</taxon>
        <taxon>Saccharinae</taxon>
        <taxon>Miscanthus</taxon>
    </lineage>
</organism>
<protein>
    <submittedName>
        <fullName evidence="2">Uncharacterized protein</fullName>
    </submittedName>
</protein>
<dbReference type="Proteomes" id="UP000604825">
    <property type="component" value="Unassembled WGS sequence"/>
</dbReference>
<accession>A0A811PE11</accession>
<proteinExistence type="predicted"/>
<gene>
    <name evidence="2" type="ORF">NCGR_LOCUS26128</name>
</gene>
<feature type="compositionally biased region" description="Basic residues" evidence="1">
    <location>
        <begin position="251"/>
        <end position="260"/>
    </location>
</feature>
<evidence type="ECO:0000313" key="3">
    <source>
        <dbReference type="Proteomes" id="UP000604825"/>
    </source>
</evidence>
<feature type="region of interest" description="Disordered" evidence="1">
    <location>
        <begin position="247"/>
        <end position="302"/>
    </location>
</feature>